<dbReference type="InterPro" id="IPR054289">
    <property type="entry name" value="DUF7025"/>
</dbReference>
<dbReference type="Pfam" id="PF00004">
    <property type="entry name" value="AAA"/>
    <property type="match status" value="1"/>
</dbReference>
<reference evidence="4 5" key="1">
    <citation type="submission" date="2015-05" db="EMBL/GenBank/DDBJ databases">
        <title>Distinctive expansion of gene families associated with plant cell wall degradation and secondary metabolism in the genomes of grapevine trunk pathogens.</title>
        <authorList>
            <person name="Lawrence D.P."/>
            <person name="Travadon R."/>
            <person name="Rolshausen P.E."/>
            <person name="Baumgartner K."/>
        </authorList>
    </citation>
    <scope>NUCLEOTIDE SEQUENCE [LARGE SCALE GENOMIC DNA]</scope>
    <source>
        <strain evidence="4">UCRPC4</strain>
    </source>
</reference>
<dbReference type="GO" id="GO:0016887">
    <property type="term" value="F:ATP hydrolysis activity"/>
    <property type="evidence" value="ECO:0007669"/>
    <property type="project" value="InterPro"/>
</dbReference>
<evidence type="ECO:0000313" key="5">
    <source>
        <dbReference type="Proteomes" id="UP000053317"/>
    </source>
</evidence>
<keyword evidence="5" id="KW-1185">Reference proteome</keyword>
<feature type="coiled-coil region" evidence="1">
    <location>
        <begin position="22"/>
        <end position="49"/>
    </location>
</feature>
<dbReference type="AlphaFoldDB" id="A0A0G2EZU0"/>
<dbReference type="SMART" id="SM00382">
    <property type="entry name" value="AAA"/>
    <property type="match status" value="1"/>
</dbReference>
<dbReference type="Pfam" id="PF23232">
    <property type="entry name" value="AAA_lid_13"/>
    <property type="match status" value="1"/>
</dbReference>
<dbReference type="OrthoDB" id="10042665at2759"/>
<protein>
    <submittedName>
        <fullName evidence="4">Putative aaa family atpase</fullName>
    </submittedName>
</protein>
<dbReference type="Gene3D" id="3.40.50.300">
    <property type="entry name" value="P-loop containing nucleotide triphosphate hydrolases"/>
    <property type="match status" value="1"/>
</dbReference>
<dbReference type="Proteomes" id="UP000053317">
    <property type="component" value="Unassembled WGS sequence"/>
</dbReference>
<dbReference type="InterPro" id="IPR003959">
    <property type="entry name" value="ATPase_AAA_core"/>
</dbReference>
<dbReference type="GO" id="GO:0005524">
    <property type="term" value="F:ATP binding"/>
    <property type="evidence" value="ECO:0007669"/>
    <property type="project" value="InterPro"/>
</dbReference>
<evidence type="ECO:0000256" key="1">
    <source>
        <dbReference type="SAM" id="Coils"/>
    </source>
</evidence>
<feature type="compositionally biased region" description="Polar residues" evidence="2">
    <location>
        <begin position="225"/>
        <end position="236"/>
    </location>
</feature>
<organism evidence="4 5">
    <name type="scientific">Phaeomoniella chlamydospora</name>
    <name type="common">Phaeoacremonium chlamydosporum</name>
    <dbReference type="NCBI Taxonomy" id="158046"/>
    <lineage>
        <taxon>Eukaryota</taxon>
        <taxon>Fungi</taxon>
        <taxon>Dikarya</taxon>
        <taxon>Ascomycota</taxon>
        <taxon>Pezizomycotina</taxon>
        <taxon>Eurotiomycetes</taxon>
        <taxon>Chaetothyriomycetidae</taxon>
        <taxon>Phaeomoniellales</taxon>
        <taxon>Phaeomoniellaceae</taxon>
        <taxon>Phaeomoniella</taxon>
    </lineage>
</organism>
<keyword evidence="1" id="KW-0175">Coiled coil</keyword>
<reference evidence="4 5" key="2">
    <citation type="submission" date="2015-05" db="EMBL/GenBank/DDBJ databases">
        <authorList>
            <person name="Morales-Cruz A."/>
            <person name="Amrine K.C."/>
            <person name="Cantu D."/>
        </authorList>
    </citation>
    <scope>NUCLEOTIDE SEQUENCE [LARGE SCALE GENOMIC DNA]</scope>
    <source>
        <strain evidence="4">UCRPC4</strain>
    </source>
</reference>
<dbReference type="InterPro" id="IPR056599">
    <property type="entry name" value="AAA_lid_fung"/>
</dbReference>
<evidence type="ECO:0000259" key="3">
    <source>
        <dbReference type="SMART" id="SM00382"/>
    </source>
</evidence>
<comment type="caution">
    <text evidence="4">The sequence shown here is derived from an EMBL/GenBank/DDBJ whole genome shotgun (WGS) entry which is preliminary data.</text>
</comment>
<dbReference type="EMBL" id="LCWF01000022">
    <property type="protein sequence ID" value="KKY27634.1"/>
    <property type="molecule type" value="Genomic_DNA"/>
</dbReference>
<name>A0A0G2EZU0_PHACM</name>
<dbReference type="SUPFAM" id="SSF52540">
    <property type="entry name" value="P-loop containing nucleoside triphosphate hydrolases"/>
    <property type="match status" value="1"/>
</dbReference>
<accession>A0A0G2EZU0</accession>
<dbReference type="PANTHER" id="PTHR46411">
    <property type="entry name" value="FAMILY ATPASE, PUTATIVE-RELATED"/>
    <property type="match status" value="1"/>
</dbReference>
<sequence length="953" mass="109950">MRGVVQFEAASFRRFHPMETINSEDNAVISDLQEQVKRLETRLAGVESHSKADSVNEISGFMEVDEASSGAHGADIGYSTNLNYIPGVRICNFMEFKNRFSDDDARYAVDVLVSGALFEQEYLEEQGLRDRLFEHGSNHRAAKRRAEALVNETNRSNDALRNDQSDRTWIRRIRLQAPALLQILAKVQGETWSPRPRTYDRPFCTLLEFHPQVKQALAELEEKWATQSEGHNTSSPGMMPQDHTHEHGEEDSIDDSQATLAILQSYVDFIDKEVLPGSRQFESLDYSTDEKIIFSDLCYLFKPGEYIYRPLEGEQSGEGRDHRMGQRIWRVFFVNDAVRNYNLTPPDHRRYSSYEPSEDDSIYFTIHAYHVDYTGDEFCLVTHIFKISPYEGWKPITTLPVYPIRFDPGHEVYLETSRRIGDQVLRFIESKHAFYNAWSVMRTPQGGFATDANGAILKHPEYVNSEVMVDFGEAFQACPSWRPTRTVLKTEFTNKIVIPDDFTIRWWSGKDRTKLLRETREIIPYRTGVHHLKRNKFVLEDPFLVAVARNHQRRQLTTKQFLRREEKVLMYCRVFAYVFQERKFAQLDVSRLTLSARNLDALEALKISPVTKKLIQGSVRGHFLQKETEGKYGEEGLSLDVIQGKGTGLFILLHGVPGVGKTATAESIALANGKPLFKITCGDIGLTPDQVEASLRAIFRLASIWDCILLIDEVDTFFSQRSKGDSAITKNALVSVFLRVLDYYTGILFLTTNRSGALDEAFKSRIHYKIYYPPLTKDQALDIWKLNIQRLRHISEQSKEKRPLQIFDTDVLDFAEIQFDDCHRRGIGQWNGRQIRNAFQVARSLAYYDALTEGDQMRDTDTNKPDRAAVLDVKYFRMMHDITESFDHYMLEVFSGMNDRDLALEMEHRADHWTSDRSYRSPAFPLSSRKFTTPPTESNGTTFECWIRREEYG</sequence>
<dbReference type="CDD" id="cd19481">
    <property type="entry name" value="RecA-like_protease"/>
    <property type="match status" value="1"/>
</dbReference>
<evidence type="ECO:0000313" key="4">
    <source>
        <dbReference type="EMBL" id="KKY27634.1"/>
    </source>
</evidence>
<evidence type="ECO:0000256" key="2">
    <source>
        <dbReference type="SAM" id="MobiDB-lite"/>
    </source>
</evidence>
<dbReference type="PANTHER" id="PTHR46411:SF3">
    <property type="entry name" value="AAA+ ATPASE DOMAIN-CONTAINING PROTEIN"/>
    <property type="match status" value="1"/>
</dbReference>
<gene>
    <name evidence="4" type="ORF">UCRPC4_g00867</name>
</gene>
<dbReference type="Pfam" id="PF22942">
    <property type="entry name" value="DUF7025"/>
    <property type="match status" value="1"/>
</dbReference>
<dbReference type="InterPro" id="IPR027417">
    <property type="entry name" value="P-loop_NTPase"/>
</dbReference>
<feature type="region of interest" description="Disordered" evidence="2">
    <location>
        <begin position="225"/>
        <end position="253"/>
    </location>
</feature>
<feature type="domain" description="AAA+ ATPase" evidence="3">
    <location>
        <begin position="647"/>
        <end position="776"/>
    </location>
</feature>
<proteinExistence type="predicted"/>
<dbReference type="InterPro" id="IPR003593">
    <property type="entry name" value="AAA+_ATPase"/>
</dbReference>